<gene>
    <name evidence="1" type="ORF">E2493_14965</name>
</gene>
<reference evidence="1 2" key="1">
    <citation type="submission" date="2019-03" db="EMBL/GenBank/DDBJ databases">
        <title>Genome sequence of Sphingomonas sp. 17J27-24.</title>
        <authorList>
            <person name="Kim M."/>
            <person name="Maeng S."/>
            <person name="Sathiyaraj S."/>
        </authorList>
    </citation>
    <scope>NUCLEOTIDE SEQUENCE [LARGE SCALE GENOMIC DNA]</scope>
    <source>
        <strain evidence="1 2">17J27-24</strain>
    </source>
</reference>
<evidence type="ECO:0000313" key="1">
    <source>
        <dbReference type="EMBL" id="TFI57503.1"/>
    </source>
</evidence>
<dbReference type="Proteomes" id="UP000298213">
    <property type="component" value="Unassembled WGS sequence"/>
</dbReference>
<dbReference type="AlphaFoldDB" id="A0A4Y8ZN96"/>
<evidence type="ECO:0008006" key="3">
    <source>
        <dbReference type="Google" id="ProtNLM"/>
    </source>
</evidence>
<keyword evidence="2" id="KW-1185">Reference proteome</keyword>
<name>A0A4Y8ZN96_9SPHN</name>
<accession>A0A4Y8ZN96</accession>
<organism evidence="1 2">
    <name type="scientific">Sphingomonas parva</name>
    <dbReference type="NCBI Taxonomy" id="2555898"/>
    <lineage>
        <taxon>Bacteria</taxon>
        <taxon>Pseudomonadati</taxon>
        <taxon>Pseudomonadota</taxon>
        <taxon>Alphaproteobacteria</taxon>
        <taxon>Sphingomonadales</taxon>
        <taxon>Sphingomonadaceae</taxon>
        <taxon>Sphingomonas</taxon>
    </lineage>
</organism>
<sequence length="121" mass="13210">MYTWPSKCCSAGGLLAAGESAVRERKETAAEATETVTIRLRVEIVRRLEARAAVACMSRSAFIGSLLDHEDPEEFLPLAALGRLIAIERMVRDGGEATPDLIAELGKLVRELTLPAREAFR</sequence>
<proteinExistence type="predicted"/>
<evidence type="ECO:0000313" key="2">
    <source>
        <dbReference type="Proteomes" id="UP000298213"/>
    </source>
</evidence>
<protein>
    <recommendedName>
        <fullName evidence="3">Ribbon-helix-helix protein, CopG family</fullName>
    </recommendedName>
</protein>
<comment type="caution">
    <text evidence="1">The sequence shown here is derived from an EMBL/GenBank/DDBJ whole genome shotgun (WGS) entry which is preliminary data.</text>
</comment>
<dbReference type="EMBL" id="SPDV01000030">
    <property type="protein sequence ID" value="TFI57503.1"/>
    <property type="molecule type" value="Genomic_DNA"/>
</dbReference>